<accession>A0A484HJQ6</accession>
<sequence>MTVSGKGGIRRKNQEHYKSLKSLDALHIACAEGGNADIFLSTDDKLINASKRNKRFLKIEAENPLIWLQKEI</sequence>
<organism evidence="1">
    <name type="scientific">uncultured Desulfobacteraceae bacterium</name>
    <dbReference type="NCBI Taxonomy" id="218296"/>
    <lineage>
        <taxon>Bacteria</taxon>
        <taxon>Pseudomonadati</taxon>
        <taxon>Thermodesulfobacteriota</taxon>
        <taxon>Desulfobacteria</taxon>
        <taxon>Desulfobacterales</taxon>
        <taxon>Desulfobacteraceae</taxon>
        <taxon>environmental samples</taxon>
    </lineage>
</organism>
<protein>
    <recommendedName>
        <fullName evidence="2">PIN domain-containing protein</fullName>
    </recommendedName>
</protein>
<evidence type="ECO:0000313" key="1">
    <source>
        <dbReference type="EMBL" id="VEN73814.1"/>
    </source>
</evidence>
<gene>
    <name evidence="1" type="ORF">EPICR_20284</name>
</gene>
<evidence type="ECO:0008006" key="2">
    <source>
        <dbReference type="Google" id="ProtNLM"/>
    </source>
</evidence>
<dbReference type="EMBL" id="CAACVI010000012">
    <property type="protein sequence ID" value="VEN73814.1"/>
    <property type="molecule type" value="Genomic_DNA"/>
</dbReference>
<dbReference type="AlphaFoldDB" id="A0A484HJQ6"/>
<proteinExistence type="predicted"/>
<reference evidence="1" key="1">
    <citation type="submission" date="2019-01" db="EMBL/GenBank/DDBJ databases">
        <authorList>
            <consortium name="Genoscope - CEA"/>
            <person name="William W."/>
        </authorList>
    </citation>
    <scope>NUCLEOTIDE SEQUENCE</scope>
    <source>
        <strain evidence="1">CR-1</strain>
    </source>
</reference>
<name>A0A484HJQ6_9BACT</name>